<dbReference type="Pfam" id="PF13180">
    <property type="entry name" value="PDZ_2"/>
    <property type="match status" value="1"/>
</dbReference>
<dbReference type="Pfam" id="PF13365">
    <property type="entry name" value="Trypsin_2"/>
    <property type="match status" value="1"/>
</dbReference>
<dbReference type="SUPFAM" id="SSF50494">
    <property type="entry name" value="Trypsin-like serine proteases"/>
    <property type="match status" value="1"/>
</dbReference>
<keyword evidence="1 4" id="KW-0645">Protease</keyword>
<keyword evidence="2" id="KW-0378">Hydrolase</keyword>
<comment type="caution">
    <text evidence="4">The sequence shown here is derived from an EMBL/GenBank/DDBJ whole genome shotgun (WGS) entry which is preliminary data.</text>
</comment>
<evidence type="ECO:0000313" key="5">
    <source>
        <dbReference type="Proteomes" id="UP001205843"/>
    </source>
</evidence>
<accession>A0AAE3G144</accession>
<dbReference type="InterPro" id="IPR051201">
    <property type="entry name" value="Chloro_Bact_Ser_Proteases"/>
</dbReference>
<sequence length="425" mass="45321">MRYPFAVSPAARPASMHRATRAVNLISKGGIVLLLMMILQACATTPDDADHDLEAELEQTALLTPPAQPGTDQPLPPLLTDGLSAAEINTVDIYRNRIRAVVHITAVRLQRTQERGAFPVGGVGSGFIIDQDGTVVTNQHVVQGAQRLLVTLYDGSRYPAELIGEDPEMDLAVIRFLPGGRELSTIPRGDSTNLQVGQQVLALGNPFGLDGTLTSGVVSALNRPMRTSSGYIMRELIQSDAAINPGNSGGPLLNSRGELVGVNSMMVSPSRGSVGIGLSIPSNTVDRIVTHIIKEGRVNRGWIAIEGITVDRRLATDARLPVASGVLVTRLVPEGNAVTAGLRDGEGGRVVQHGPYRVPVEGDIIVAINGEPIRSVGELFAELESTRPDDHALLTVLRGSATENLAIRLTERPDDPPEPVLRRPR</sequence>
<feature type="domain" description="PDZ" evidence="3">
    <location>
        <begin position="324"/>
        <end position="408"/>
    </location>
</feature>
<evidence type="ECO:0000256" key="2">
    <source>
        <dbReference type="ARBA" id="ARBA00022801"/>
    </source>
</evidence>
<evidence type="ECO:0000313" key="4">
    <source>
        <dbReference type="EMBL" id="MCP1673502.1"/>
    </source>
</evidence>
<dbReference type="Gene3D" id="2.30.42.10">
    <property type="match status" value="1"/>
</dbReference>
<dbReference type="InterPro" id="IPR001478">
    <property type="entry name" value="PDZ"/>
</dbReference>
<dbReference type="InterPro" id="IPR001940">
    <property type="entry name" value="Peptidase_S1C"/>
</dbReference>
<dbReference type="InterPro" id="IPR036034">
    <property type="entry name" value="PDZ_sf"/>
</dbReference>
<keyword evidence="5" id="KW-1185">Reference proteome</keyword>
<organism evidence="4 5">
    <name type="scientific">Natronocella acetinitrilica</name>
    <dbReference type="NCBI Taxonomy" id="414046"/>
    <lineage>
        <taxon>Bacteria</taxon>
        <taxon>Pseudomonadati</taxon>
        <taxon>Pseudomonadota</taxon>
        <taxon>Gammaproteobacteria</taxon>
        <taxon>Chromatiales</taxon>
        <taxon>Ectothiorhodospiraceae</taxon>
        <taxon>Natronocella</taxon>
    </lineage>
</organism>
<dbReference type="AlphaFoldDB" id="A0AAE3G144"/>
<dbReference type="CDD" id="cd06779">
    <property type="entry name" value="cpPDZ_Deg_HtrA-like"/>
    <property type="match status" value="1"/>
</dbReference>
<gene>
    <name evidence="4" type="ORF">J2T57_000594</name>
</gene>
<evidence type="ECO:0000259" key="3">
    <source>
        <dbReference type="Pfam" id="PF13180"/>
    </source>
</evidence>
<dbReference type="GO" id="GO:0006508">
    <property type="term" value="P:proteolysis"/>
    <property type="evidence" value="ECO:0007669"/>
    <property type="project" value="UniProtKB-KW"/>
</dbReference>
<reference evidence="4" key="1">
    <citation type="submission" date="2022-03" db="EMBL/GenBank/DDBJ databases">
        <title>Genomic Encyclopedia of Type Strains, Phase III (KMG-III): the genomes of soil and plant-associated and newly described type strains.</title>
        <authorList>
            <person name="Whitman W."/>
        </authorList>
    </citation>
    <scope>NUCLEOTIDE SEQUENCE</scope>
    <source>
        <strain evidence="4">ANL 6-2</strain>
    </source>
</reference>
<dbReference type="Gene3D" id="2.40.10.120">
    <property type="match status" value="1"/>
</dbReference>
<dbReference type="SUPFAM" id="SSF50156">
    <property type="entry name" value="PDZ domain-like"/>
    <property type="match status" value="1"/>
</dbReference>
<dbReference type="PRINTS" id="PR00834">
    <property type="entry name" value="PROTEASES2C"/>
</dbReference>
<proteinExistence type="predicted"/>
<evidence type="ECO:0000256" key="1">
    <source>
        <dbReference type="ARBA" id="ARBA00022670"/>
    </source>
</evidence>
<protein>
    <submittedName>
        <fullName evidence="4">S1-C subfamily serine protease</fullName>
    </submittedName>
</protein>
<dbReference type="PANTHER" id="PTHR43343">
    <property type="entry name" value="PEPTIDASE S12"/>
    <property type="match status" value="1"/>
</dbReference>
<dbReference type="PANTHER" id="PTHR43343:SF3">
    <property type="entry name" value="PROTEASE DO-LIKE 8, CHLOROPLASTIC"/>
    <property type="match status" value="1"/>
</dbReference>
<dbReference type="InterPro" id="IPR009003">
    <property type="entry name" value="Peptidase_S1_PA"/>
</dbReference>
<dbReference type="GO" id="GO:0004252">
    <property type="term" value="F:serine-type endopeptidase activity"/>
    <property type="evidence" value="ECO:0007669"/>
    <property type="project" value="InterPro"/>
</dbReference>
<dbReference type="Proteomes" id="UP001205843">
    <property type="component" value="Unassembled WGS sequence"/>
</dbReference>
<dbReference type="EMBL" id="JALJXV010000001">
    <property type="protein sequence ID" value="MCP1673502.1"/>
    <property type="molecule type" value="Genomic_DNA"/>
</dbReference>
<name>A0AAE3G144_9GAMM</name>